<accession>A0A9K3KUY0</accession>
<evidence type="ECO:0000256" key="1">
    <source>
        <dbReference type="SAM" id="MobiDB-lite"/>
    </source>
</evidence>
<comment type="caution">
    <text evidence="2">The sequence shown here is derived from an EMBL/GenBank/DDBJ whole genome shotgun (WGS) entry which is preliminary data.</text>
</comment>
<organism evidence="2 3">
    <name type="scientific">Nitzschia inconspicua</name>
    <dbReference type="NCBI Taxonomy" id="303405"/>
    <lineage>
        <taxon>Eukaryota</taxon>
        <taxon>Sar</taxon>
        <taxon>Stramenopiles</taxon>
        <taxon>Ochrophyta</taxon>
        <taxon>Bacillariophyta</taxon>
        <taxon>Bacillariophyceae</taxon>
        <taxon>Bacillariophycidae</taxon>
        <taxon>Bacillariales</taxon>
        <taxon>Bacillariaceae</taxon>
        <taxon>Nitzschia</taxon>
    </lineage>
</organism>
<keyword evidence="3" id="KW-1185">Reference proteome</keyword>
<evidence type="ECO:0000313" key="3">
    <source>
        <dbReference type="Proteomes" id="UP000693970"/>
    </source>
</evidence>
<feature type="region of interest" description="Disordered" evidence="1">
    <location>
        <begin position="1"/>
        <end position="23"/>
    </location>
</feature>
<sequence length="143" mass="15968">MATTKEPRSVTSGTLQANVKGDKNDNRKSILQLRLYQLPTTSFQLPSIPHLKSWLTSSFPSTHCQYPVAQRQEKKQSEMDRTGPGFEAIVGTPFRNATTKLDALYGCCQNGFDFCGSMTARSTSNMESFHRVVENQSIGLWTT</sequence>
<evidence type="ECO:0000313" key="2">
    <source>
        <dbReference type="EMBL" id="KAG7350207.1"/>
    </source>
</evidence>
<proteinExistence type="predicted"/>
<protein>
    <submittedName>
        <fullName evidence="2">Uncharacterized protein</fullName>
    </submittedName>
</protein>
<reference evidence="2" key="1">
    <citation type="journal article" date="2021" name="Sci. Rep.">
        <title>Diploid genomic architecture of Nitzschia inconspicua, an elite biomass production diatom.</title>
        <authorList>
            <person name="Oliver A."/>
            <person name="Podell S."/>
            <person name="Pinowska A."/>
            <person name="Traller J.C."/>
            <person name="Smith S.R."/>
            <person name="McClure R."/>
            <person name="Beliaev A."/>
            <person name="Bohutskyi P."/>
            <person name="Hill E.A."/>
            <person name="Rabines A."/>
            <person name="Zheng H."/>
            <person name="Allen L.Z."/>
            <person name="Kuo A."/>
            <person name="Grigoriev I.V."/>
            <person name="Allen A.E."/>
            <person name="Hazlebeck D."/>
            <person name="Allen E.E."/>
        </authorList>
    </citation>
    <scope>NUCLEOTIDE SEQUENCE</scope>
    <source>
        <strain evidence="2">Hildebrandi</strain>
    </source>
</reference>
<dbReference type="AlphaFoldDB" id="A0A9K3KUY0"/>
<dbReference type="EMBL" id="JAGRRH010000018">
    <property type="protein sequence ID" value="KAG7350207.1"/>
    <property type="molecule type" value="Genomic_DNA"/>
</dbReference>
<reference evidence="2" key="2">
    <citation type="submission" date="2021-04" db="EMBL/GenBank/DDBJ databases">
        <authorList>
            <person name="Podell S."/>
        </authorList>
    </citation>
    <scope>NUCLEOTIDE SEQUENCE</scope>
    <source>
        <strain evidence="2">Hildebrandi</strain>
    </source>
</reference>
<gene>
    <name evidence="2" type="ORF">IV203_009567</name>
</gene>
<dbReference type="Proteomes" id="UP000693970">
    <property type="component" value="Unassembled WGS sequence"/>
</dbReference>
<name>A0A9K3KUY0_9STRA</name>